<gene>
    <name evidence="1" type="ORF">Taro_001474</name>
</gene>
<proteinExistence type="predicted"/>
<dbReference type="Proteomes" id="UP000652761">
    <property type="component" value="Unassembled WGS sequence"/>
</dbReference>
<comment type="caution">
    <text evidence="1">The sequence shown here is derived from an EMBL/GenBank/DDBJ whole genome shotgun (WGS) entry which is preliminary data.</text>
</comment>
<dbReference type="AlphaFoldDB" id="A0A843TKP7"/>
<dbReference type="EMBL" id="NMUH01000030">
    <property type="protein sequence ID" value="MQL69159.1"/>
    <property type="molecule type" value="Genomic_DNA"/>
</dbReference>
<sequence>MLCPFLAAVALPSRLRDELSLLPVGLSVLQSAWALSVKAQAGYPFPVFSLFLPSPSSPTVGRLPSGDRAWWRPAAREEWRSGVRGARRRWPTVVKGPSWVRSS</sequence>
<organism evidence="1 2">
    <name type="scientific">Colocasia esculenta</name>
    <name type="common">Wild taro</name>
    <name type="synonym">Arum esculentum</name>
    <dbReference type="NCBI Taxonomy" id="4460"/>
    <lineage>
        <taxon>Eukaryota</taxon>
        <taxon>Viridiplantae</taxon>
        <taxon>Streptophyta</taxon>
        <taxon>Embryophyta</taxon>
        <taxon>Tracheophyta</taxon>
        <taxon>Spermatophyta</taxon>
        <taxon>Magnoliopsida</taxon>
        <taxon>Liliopsida</taxon>
        <taxon>Araceae</taxon>
        <taxon>Aroideae</taxon>
        <taxon>Colocasieae</taxon>
        <taxon>Colocasia</taxon>
    </lineage>
</organism>
<protein>
    <submittedName>
        <fullName evidence="1">Uncharacterized protein</fullName>
    </submittedName>
</protein>
<evidence type="ECO:0000313" key="1">
    <source>
        <dbReference type="EMBL" id="MQL69159.1"/>
    </source>
</evidence>
<keyword evidence="2" id="KW-1185">Reference proteome</keyword>
<evidence type="ECO:0000313" key="2">
    <source>
        <dbReference type="Proteomes" id="UP000652761"/>
    </source>
</evidence>
<accession>A0A843TKP7</accession>
<reference evidence="1" key="1">
    <citation type="submission" date="2017-07" db="EMBL/GenBank/DDBJ databases">
        <title>Taro Niue Genome Assembly and Annotation.</title>
        <authorList>
            <person name="Atibalentja N."/>
            <person name="Keating K."/>
            <person name="Fields C.J."/>
        </authorList>
    </citation>
    <scope>NUCLEOTIDE SEQUENCE</scope>
    <source>
        <strain evidence="1">Niue_2</strain>
        <tissue evidence="1">Leaf</tissue>
    </source>
</reference>
<name>A0A843TKP7_COLES</name>